<evidence type="ECO:0000313" key="5">
    <source>
        <dbReference type="Proteomes" id="UP000008898"/>
    </source>
</evidence>
<protein>
    <submittedName>
        <fullName evidence="4">Sulfatase, family S1-27</fullName>
        <ecNumber evidence="4">3.1.6.-</ecNumber>
    </submittedName>
</protein>
<comment type="similarity">
    <text evidence="1">Belongs to the sulfatase family.</text>
</comment>
<dbReference type="SUPFAM" id="SSF53649">
    <property type="entry name" value="Alkaline phosphatase-like"/>
    <property type="match status" value="1"/>
</dbReference>
<gene>
    <name evidence="4" type="ordered locus">zobellia_3519</name>
</gene>
<dbReference type="PROSITE" id="PS51257">
    <property type="entry name" value="PROKAR_LIPOPROTEIN"/>
    <property type="match status" value="1"/>
</dbReference>
<evidence type="ECO:0000256" key="1">
    <source>
        <dbReference type="ARBA" id="ARBA00008779"/>
    </source>
</evidence>
<dbReference type="InterPro" id="IPR017850">
    <property type="entry name" value="Alkaline_phosphatase_core_sf"/>
</dbReference>
<dbReference type="OrthoDB" id="9815108at2"/>
<organism evidence="4 5">
    <name type="scientific">Zobellia galactanivorans (strain DSM 12802 / CCUG 47099 / CIP 106680 / NCIMB 13871 / Dsij)</name>
    <dbReference type="NCBI Taxonomy" id="63186"/>
    <lineage>
        <taxon>Bacteria</taxon>
        <taxon>Pseudomonadati</taxon>
        <taxon>Bacteroidota</taxon>
        <taxon>Flavobacteriia</taxon>
        <taxon>Flavobacteriales</taxon>
        <taxon>Flavobacteriaceae</taxon>
        <taxon>Zobellia</taxon>
    </lineage>
</organism>
<dbReference type="Gene3D" id="3.30.1120.10">
    <property type="match status" value="1"/>
</dbReference>
<evidence type="ECO:0000256" key="2">
    <source>
        <dbReference type="ARBA" id="ARBA00022801"/>
    </source>
</evidence>
<dbReference type="Proteomes" id="UP000008898">
    <property type="component" value="Chromosome"/>
</dbReference>
<name>G0L159_ZOBGA</name>
<accession>G0L159</accession>
<proteinExistence type="inferred from homology"/>
<dbReference type="GO" id="GO:0004065">
    <property type="term" value="F:arylsulfatase activity"/>
    <property type="evidence" value="ECO:0007669"/>
    <property type="project" value="TreeGrafter"/>
</dbReference>
<dbReference type="InterPro" id="IPR050738">
    <property type="entry name" value="Sulfatase"/>
</dbReference>
<dbReference type="PATRIC" id="fig|63186.3.peg.3435"/>
<dbReference type="STRING" id="63186.ZOBELLIA_3519"/>
<reference evidence="4 5" key="2">
    <citation type="journal article" date="2012" name="Environ. Microbiol.">
        <title>Characterization of the first alginolytic operons in a marine bacterium: from their emergence in marine Flavobacteriia to their independent transfers to marine Proteobacteria and human gut Bacteroides.</title>
        <authorList>
            <person name="Thomas F."/>
            <person name="Barbeyron T."/>
            <person name="Tonon T."/>
            <person name="Genicot S."/>
            <person name="Czjzek M."/>
            <person name="Michel G."/>
        </authorList>
    </citation>
    <scope>NUCLEOTIDE SEQUENCE [LARGE SCALE GENOMIC DNA]</scope>
    <source>
        <strain evidence="5">DSM 12802 / CCUG 47099 / CIP 106680 / NCIMB 13871 / Dsij</strain>
    </source>
</reference>
<sequence length="490" mass="55588">MPDNFIRSLFPFFSHLLWAGILISSISCNETKKAAPSDKGAIQKPNVLILLTDQWRAQATGYAGDPNAITPNLDVLASESLNFENAVSGTPVCTPFRASLLTGQRPLSNGVFMNDVQLDTNALTMAKIFNKNHYDTGYIGKWHLDGHGRLQNVPPGARRQGFDFWKANECTHDYNHSVYYDNLDPEQKIWEHYDTFDQTDAALNYIQTKNGDSSPFMMIVSYGTPHAPYHTAPEKYRKMFDPANIKLRENVPEEMQEKAKTDLAGYYAHIAAIDDMIGKITKKLKEEGQWENTLILFTSDHGDMLGSQGAYKKQQPYEESIRVPMLMKLPKDMNLAPAVKKTVINTEDILPTLLGLCDIDIPKSIEGMNFSSIIKNNEDDIDYAAEIRCIQPFGQWGRHRGGKEFRGLRTLRYTYARDLNGPWLLYDNQTDPFQQNNLIGQAEFSAIQERLDKTLTQRLNANNDAFLSGPEYIKKYGYHVDKNGMVPYTQ</sequence>
<feature type="domain" description="Sulfatase N-terminal" evidence="3">
    <location>
        <begin position="45"/>
        <end position="358"/>
    </location>
</feature>
<dbReference type="EMBL" id="FP476056">
    <property type="protein sequence ID" value="CAZ97657.1"/>
    <property type="molecule type" value="Genomic_DNA"/>
</dbReference>
<keyword evidence="2 4" id="KW-0378">Hydrolase</keyword>
<dbReference type="HOGENOM" id="CLU_006332_9_3_10"/>
<keyword evidence="5" id="KW-1185">Reference proteome</keyword>
<dbReference type="EC" id="3.1.6.-" evidence="4"/>
<dbReference type="AlphaFoldDB" id="G0L159"/>
<evidence type="ECO:0000313" key="4">
    <source>
        <dbReference type="EMBL" id="CAZ97657.1"/>
    </source>
</evidence>
<dbReference type="RefSeq" id="WP_013994847.1">
    <property type="nucleotide sequence ID" value="NC_015844.1"/>
</dbReference>
<dbReference type="PANTHER" id="PTHR42693:SF53">
    <property type="entry name" value="ENDO-4-O-SULFATASE"/>
    <property type="match status" value="1"/>
</dbReference>
<dbReference type="KEGG" id="zga:ZOBELLIA_3519"/>
<dbReference type="InterPro" id="IPR000917">
    <property type="entry name" value="Sulfatase_N"/>
</dbReference>
<evidence type="ECO:0000259" key="3">
    <source>
        <dbReference type="Pfam" id="PF00884"/>
    </source>
</evidence>
<dbReference type="Pfam" id="PF00884">
    <property type="entry name" value="Sulfatase"/>
    <property type="match status" value="1"/>
</dbReference>
<dbReference type="PANTHER" id="PTHR42693">
    <property type="entry name" value="ARYLSULFATASE FAMILY MEMBER"/>
    <property type="match status" value="1"/>
</dbReference>
<dbReference type="Gene3D" id="3.40.720.10">
    <property type="entry name" value="Alkaline Phosphatase, subunit A"/>
    <property type="match status" value="1"/>
</dbReference>
<dbReference type="CDD" id="cd16034">
    <property type="entry name" value="sulfatase_like"/>
    <property type="match status" value="1"/>
</dbReference>
<reference evidence="5" key="1">
    <citation type="submission" date="2009-07" db="EMBL/GenBank/DDBJ databases">
        <title>Complete genome sequence of Zobellia galactanivorans Dsij.</title>
        <authorList>
            <consortium name="Genoscope - CEA"/>
        </authorList>
    </citation>
    <scope>NUCLEOTIDE SEQUENCE [LARGE SCALE GENOMIC DNA]</scope>
    <source>
        <strain evidence="5">DSM 12802 / CCUG 47099 / CIP 106680 / NCIMB 13871 / Dsij</strain>
    </source>
</reference>